<dbReference type="Gene3D" id="3.90.550.10">
    <property type="entry name" value="Spore Coat Polysaccharide Biosynthesis Protein SpsA, Chain A"/>
    <property type="match status" value="1"/>
</dbReference>
<dbReference type="InterPro" id="IPR029044">
    <property type="entry name" value="Nucleotide-diphossugar_trans"/>
</dbReference>
<dbReference type="AlphaFoldDB" id="A0A4S2FHY2"/>
<gene>
    <name evidence="1" type="ORF">E5339_16380</name>
</gene>
<accession>A0A4S2FHY2</accession>
<dbReference type="Proteomes" id="UP000310760">
    <property type="component" value="Unassembled WGS sequence"/>
</dbReference>
<dbReference type="EMBL" id="SRYJ01000040">
    <property type="protein sequence ID" value="TGY68442.1"/>
    <property type="molecule type" value="Genomic_DNA"/>
</dbReference>
<proteinExistence type="predicted"/>
<name>A0A4S2FHY2_9BACT</name>
<comment type="caution">
    <text evidence="1">The sequence shown here is derived from an EMBL/GenBank/DDBJ whole genome shotgun (WGS) entry which is preliminary data.</text>
</comment>
<reference evidence="1 2" key="1">
    <citation type="submission" date="2019-04" db="EMBL/GenBank/DDBJ databases">
        <title>Microbes associate with the intestines of laboratory mice.</title>
        <authorList>
            <person name="Navarre W."/>
            <person name="Wong E."/>
            <person name="Huang K."/>
            <person name="Tropini C."/>
            <person name="Ng K."/>
            <person name="Yu B."/>
        </authorList>
    </citation>
    <scope>NUCLEOTIDE SEQUENCE [LARGE SCALE GENOMIC DNA]</scope>
    <source>
        <strain evidence="1 2">NM22_B1</strain>
    </source>
</reference>
<dbReference type="RefSeq" id="WP_135952323.1">
    <property type="nucleotide sequence ID" value="NZ_CANPVL010000005.1"/>
</dbReference>
<sequence>MDTAVLFETFARPQYARQVFDQIKKAKPKKFYFYSNKARVDRPDEVINNEEIRSWVKEVDWDCELHTFFREEYVDVYTSVQGAMDWVFENEEQAIVLEDDCVPSVAFFEFCDFFLDKYKDDKNIGFISGNNFVKGYQKKEGIDHIYADFFSFFGFASWKDRWRKVNFHITVDEVMSKGCFETYFFNEKNTYSFKKYFTAVADFIDETHVWDYALSLNCIKNKWYGVYPITNLVRNVGVVGCHSSVSVLDLVDYVEQSDYYPFSSQHIGEKDACFEKGMLKKTVEKKSIKSSTEKILKIILGENLCRKMKKMMK</sequence>
<evidence type="ECO:0000313" key="2">
    <source>
        <dbReference type="Proteomes" id="UP000310760"/>
    </source>
</evidence>
<evidence type="ECO:0008006" key="3">
    <source>
        <dbReference type="Google" id="ProtNLM"/>
    </source>
</evidence>
<dbReference type="SUPFAM" id="SSF53448">
    <property type="entry name" value="Nucleotide-diphospho-sugar transferases"/>
    <property type="match status" value="1"/>
</dbReference>
<protein>
    <recommendedName>
        <fullName evidence="3">Hemolysin activation protein</fullName>
    </recommendedName>
</protein>
<evidence type="ECO:0000313" key="1">
    <source>
        <dbReference type="EMBL" id="TGY68442.1"/>
    </source>
</evidence>
<organism evidence="1 2">
    <name type="scientific">Phocaeicola sartorii</name>
    <dbReference type="NCBI Taxonomy" id="671267"/>
    <lineage>
        <taxon>Bacteria</taxon>
        <taxon>Pseudomonadati</taxon>
        <taxon>Bacteroidota</taxon>
        <taxon>Bacteroidia</taxon>
        <taxon>Bacteroidales</taxon>
        <taxon>Bacteroidaceae</taxon>
        <taxon>Phocaeicola</taxon>
    </lineage>
</organism>